<dbReference type="Pfam" id="PF00195">
    <property type="entry name" value="Chal_sti_synt_N"/>
    <property type="match status" value="1"/>
</dbReference>
<protein>
    <submittedName>
        <fullName evidence="6">Alpha-pyrone synthesis polyketide synthase-like Pks18</fullName>
        <ecNumber evidence="6">2.3.1.-</ecNumber>
    </submittedName>
</protein>
<feature type="active site" description="Acyl-thioester intermediate" evidence="3">
    <location>
        <position position="161"/>
    </location>
</feature>
<dbReference type="GO" id="GO:0030639">
    <property type="term" value="P:polyketide biosynthetic process"/>
    <property type="evidence" value="ECO:0007669"/>
    <property type="project" value="TreeGrafter"/>
</dbReference>
<dbReference type="PANTHER" id="PTHR11877:SF46">
    <property type="entry name" value="TYPE III POLYKETIDE SYNTHASE A"/>
    <property type="match status" value="1"/>
</dbReference>
<dbReference type="SUPFAM" id="SSF53901">
    <property type="entry name" value="Thiolase-like"/>
    <property type="match status" value="1"/>
</dbReference>
<dbReference type="OrthoDB" id="9786288at2"/>
<dbReference type="AlphaFoldDB" id="A0A518GLD1"/>
<feature type="domain" description="Chalcone/stilbene synthase N-terminal" evidence="4">
    <location>
        <begin position="6"/>
        <end position="220"/>
    </location>
</feature>
<evidence type="ECO:0000259" key="4">
    <source>
        <dbReference type="Pfam" id="PF00195"/>
    </source>
</evidence>
<dbReference type="PANTHER" id="PTHR11877">
    <property type="entry name" value="HYDROXYMETHYLGLUTARYL-COA SYNTHASE"/>
    <property type="match status" value="1"/>
</dbReference>
<dbReference type="InterPro" id="IPR016039">
    <property type="entry name" value="Thiolase-like"/>
</dbReference>
<dbReference type="Gene3D" id="3.40.47.10">
    <property type="match status" value="2"/>
</dbReference>
<dbReference type="InterPro" id="IPR011141">
    <property type="entry name" value="Polyketide_synthase_type-III"/>
</dbReference>
<reference evidence="6 7" key="1">
    <citation type="submission" date="2019-02" db="EMBL/GenBank/DDBJ databases">
        <title>Deep-cultivation of Planctomycetes and their phenomic and genomic characterization uncovers novel biology.</title>
        <authorList>
            <person name="Wiegand S."/>
            <person name="Jogler M."/>
            <person name="Boedeker C."/>
            <person name="Pinto D."/>
            <person name="Vollmers J."/>
            <person name="Rivas-Marin E."/>
            <person name="Kohn T."/>
            <person name="Peeters S.H."/>
            <person name="Heuer A."/>
            <person name="Rast P."/>
            <person name="Oberbeckmann S."/>
            <person name="Bunk B."/>
            <person name="Jeske O."/>
            <person name="Meyerdierks A."/>
            <person name="Storesund J.E."/>
            <person name="Kallscheuer N."/>
            <person name="Luecker S."/>
            <person name="Lage O.M."/>
            <person name="Pohl T."/>
            <person name="Merkel B.J."/>
            <person name="Hornburger P."/>
            <person name="Mueller R.-W."/>
            <person name="Bruemmer F."/>
            <person name="Labrenz M."/>
            <person name="Spormann A.M."/>
            <person name="Op den Camp H."/>
            <person name="Overmann J."/>
            <person name="Amann R."/>
            <person name="Jetten M.S.M."/>
            <person name="Mascher T."/>
            <person name="Medema M.H."/>
            <person name="Devos D.P."/>
            <person name="Kaster A.-K."/>
            <person name="Ovreas L."/>
            <person name="Rohde M."/>
            <person name="Galperin M.Y."/>
            <person name="Jogler C."/>
        </authorList>
    </citation>
    <scope>NUCLEOTIDE SEQUENCE [LARGE SCALE GENOMIC DNA]</scope>
    <source>
        <strain evidence="6 7">Spb1</strain>
    </source>
</reference>
<dbReference type="Proteomes" id="UP000315349">
    <property type="component" value="Chromosome"/>
</dbReference>
<dbReference type="PIRSF" id="PIRSF000451">
    <property type="entry name" value="PKS_III"/>
    <property type="match status" value="1"/>
</dbReference>
<dbReference type="InterPro" id="IPR001099">
    <property type="entry name" value="Chalcone/stilbene_synt_N"/>
</dbReference>
<proteinExistence type="inferred from homology"/>
<evidence type="ECO:0000256" key="3">
    <source>
        <dbReference type="PIRSR" id="PIRSR000451-1"/>
    </source>
</evidence>
<keyword evidence="2 6" id="KW-0808">Transferase</keyword>
<dbReference type="CDD" id="cd00831">
    <property type="entry name" value="CHS_like"/>
    <property type="match status" value="1"/>
</dbReference>
<dbReference type="EC" id="2.3.1.-" evidence="6"/>
<comment type="similarity">
    <text evidence="1">Belongs to the thiolase-like superfamily. Chalcone/stilbene synthases family.</text>
</comment>
<dbReference type="KEGG" id="peh:Spb1_12420"/>
<dbReference type="Pfam" id="PF02797">
    <property type="entry name" value="Chal_sti_synt_C"/>
    <property type="match status" value="1"/>
</dbReference>
<gene>
    <name evidence="6" type="ORF">Spb1_12420</name>
</gene>
<evidence type="ECO:0000256" key="1">
    <source>
        <dbReference type="ARBA" id="ARBA00005531"/>
    </source>
</evidence>
<dbReference type="InterPro" id="IPR012328">
    <property type="entry name" value="Chalcone/stilbene_synt_C"/>
</dbReference>
<keyword evidence="6" id="KW-0012">Acyltransferase</keyword>
<evidence type="ECO:0000256" key="2">
    <source>
        <dbReference type="ARBA" id="ARBA00022679"/>
    </source>
</evidence>
<evidence type="ECO:0000259" key="5">
    <source>
        <dbReference type="Pfam" id="PF02797"/>
    </source>
</evidence>
<dbReference type="GO" id="GO:0016747">
    <property type="term" value="F:acyltransferase activity, transferring groups other than amino-acyl groups"/>
    <property type="evidence" value="ECO:0007669"/>
    <property type="project" value="InterPro"/>
</dbReference>
<accession>A0A518GLD1</accession>
<dbReference type="EMBL" id="CP036299">
    <property type="protein sequence ID" value="QDV29356.1"/>
    <property type="molecule type" value="Genomic_DNA"/>
</dbReference>
<evidence type="ECO:0000313" key="6">
    <source>
        <dbReference type="EMBL" id="QDV29356.1"/>
    </source>
</evidence>
<feature type="domain" description="Chalcone/stilbene synthase C-terminal" evidence="5">
    <location>
        <begin position="238"/>
        <end position="369"/>
    </location>
</feature>
<evidence type="ECO:0000313" key="7">
    <source>
        <dbReference type="Proteomes" id="UP000315349"/>
    </source>
</evidence>
<organism evidence="6 7">
    <name type="scientific">Planctopirus ephydatiae</name>
    <dbReference type="NCBI Taxonomy" id="2528019"/>
    <lineage>
        <taxon>Bacteria</taxon>
        <taxon>Pseudomonadati</taxon>
        <taxon>Planctomycetota</taxon>
        <taxon>Planctomycetia</taxon>
        <taxon>Planctomycetales</taxon>
        <taxon>Planctomycetaceae</taxon>
        <taxon>Planctopirus</taxon>
    </lineage>
</organism>
<keyword evidence="7" id="KW-1185">Reference proteome</keyword>
<name>A0A518GLD1_9PLAN</name>
<sequence length="373" mass="40757">MAMLISGIGTAAPASRIPQMDAYSAMSNTCCDSDEHRRVMEMIYQGSGVKHRGSVLVGAEPEDFIRADDRDEFFFYERENEEDYGPSTQERMRQYEQHALPLAIKSSVAALRDAGQDAREITHIVTVSCSGFNSPGVDMGLIEELGLNRNTSRTHVGFMGCHGSFNGLRVAHGYTASDPDAVVLMCSVELCSLHHHYGWTTDKVIANALFADGSGAVICRSSKIEDRKPAYQLIRSGSFLVPNTKFAMSWRIGNHGFEMTLSQKVPALIEENLVSWLTPFLAREGLTIKDIAGWAIHPGGPRILDSCLAALSLSNSHVAPAREVLEKHGNMSSSTILFVLDRMREEKINGPVVALGFGPGLAIEAMLLKAENV</sequence>